<dbReference type="PANTHER" id="PTHR43681:SF1">
    <property type="entry name" value="SARCALUMENIN"/>
    <property type="match status" value="1"/>
</dbReference>
<dbReference type="InterPro" id="IPR027417">
    <property type="entry name" value="P-loop_NTPase"/>
</dbReference>
<feature type="domain" description="Dynamin N-terminal" evidence="2">
    <location>
        <begin position="57"/>
        <end position="214"/>
    </location>
</feature>
<dbReference type="RefSeq" id="WP_380319597.1">
    <property type="nucleotide sequence ID" value="NZ_JBHYPW010000009.1"/>
</dbReference>
<evidence type="ECO:0000256" key="1">
    <source>
        <dbReference type="SAM" id="Coils"/>
    </source>
</evidence>
<protein>
    <submittedName>
        <fullName evidence="3">Dynamin family protein</fullName>
    </submittedName>
</protein>
<organism evidence="3 4">
    <name type="scientific">Kitasatospora phosalacinea</name>
    <dbReference type="NCBI Taxonomy" id="2065"/>
    <lineage>
        <taxon>Bacteria</taxon>
        <taxon>Bacillati</taxon>
        <taxon>Actinomycetota</taxon>
        <taxon>Actinomycetes</taxon>
        <taxon>Kitasatosporales</taxon>
        <taxon>Streptomycetaceae</taxon>
        <taxon>Kitasatospora</taxon>
    </lineage>
</organism>
<dbReference type="SUPFAM" id="SSF52540">
    <property type="entry name" value="P-loop containing nucleoside triphosphate hydrolases"/>
    <property type="match status" value="1"/>
</dbReference>
<comment type="caution">
    <text evidence="3">The sequence shown here is derived from an EMBL/GenBank/DDBJ whole genome shotgun (WGS) entry which is preliminary data.</text>
</comment>
<reference evidence="3 4" key="1">
    <citation type="submission" date="2024-09" db="EMBL/GenBank/DDBJ databases">
        <title>The Natural Products Discovery Center: Release of the First 8490 Sequenced Strains for Exploring Actinobacteria Biosynthetic Diversity.</title>
        <authorList>
            <person name="Kalkreuter E."/>
            <person name="Kautsar S.A."/>
            <person name="Yang D."/>
            <person name="Bader C.D."/>
            <person name="Teijaro C.N."/>
            <person name="Fluegel L."/>
            <person name="Davis C.M."/>
            <person name="Simpson J.R."/>
            <person name="Lauterbach L."/>
            <person name="Steele A.D."/>
            <person name="Gui C."/>
            <person name="Meng S."/>
            <person name="Li G."/>
            <person name="Viehrig K."/>
            <person name="Ye F."/>
            <person name="Su P."/>
            <person name="Kiefer A.F."/>
            <person name="Nichols A."/>
            <person name="Cepeda A.J."/>
            <person name="Yan W."/>
            <person name="Fan B."/>
            <person name="Jiang Y."/>
            <person name="Adhikari A."/>
            <person name="Zheng C.-J."/>
            <person name="Schuster L."/>
            <person name="Cowan T.M."/>
            <person name="Smanski M.J."/>
            <person name="Chevrette M.G."/>
            <person name="De Carvalho L.P.S."/>
            <person name="Shen B."/>
        </authorList>
    </citation>
    <scope>NUCLEOTIDE SEQUENCE [LARGE SCALE GENOMIC DNA]</scope>
    <source>
        <strain evidence="3 4">NPDC058753</strain>
    </source>
</reference>
<proteinExistence type="predicted"/>
<feature type="coiled-coil region" evidence="1">
    <location>
        <begin position="324"/>
        <end position="383"/>
    </location>
</feature>
<name>A0ABW6GFN1_9ACTN</name>
<dbReference type="InterPro" id="IPR051943">
    <property type="entry name" value="TRAFAC_Dynamin-like_GTPase"/>
</dbReference>
<dbReference type="Pfam" id="PF00350">
    <property type="entry name" value="Dynamin_N"/>
    <property type="match status" value="1"/>
</dbReference>
<evidence type="ECO:0000313" key="4">
    <source>
        <dbReference type="Proteomes" id="UP001599542"/>
    </source>
</evidence>
<dbReference type="PANTHER" id="PTHR43681">
    <property type="entry name" value="TRANSMEMBRANE GTPASE FZO"/>
    <property type="match status" value="1"/>
</dbReference>
<evidence type="ECO:0000259" key="2">
    <source>
        <dbReference type="Pfam" id="PF00350"/>
    </source>
</evidence>
<keyword evidence="1" id="KW-0175">Coiled coil</keyword>
<gene>
    <name evidence="3" type="ORF">ACFW6T_05920</name>
</gene>
<dbReference type="InterPro" id="IPR045063">
    <property type="entry name" value="Dynamin_N"/>
</dbReference>
<sequence length="660" mass="69651">MTTDASAAARTFEALRADTLGLFAALAPAARASAAHRLTAQRLAEAELRLREGTLTVVVCGEFKRGKSTLLNALLEEPDLFPQDTYFATSLVTTAAWAPEERVTVTLDPPEGELGGAPTLLEIPRARIAEFATESGNPGNAKRVRQISAELPNPRLAGGLVLVDTPGVGAVYQAHTAVTAGFLPQADALVFVADATQPLTESELRFLARAAESSRTLDSADGLVFALTKIDTVGDWTALAANTRAKLADATGLPPERVPLVPVSARAKLDHLADGDPEDLEISNFEEFERVLWSALAARRADLLVGAALAELEASARTLLEPVEAELQALLDSTRSRLEELGARTAERERRIAELSSSEARWRHELADSIQELGRQLQAVSQQELDRLWHRLRTEYLYDDALLADPDRLVGQLAADAALITGTLGELAGRRAAELQAEFARANGLQLDARPNALLPEPPVPALAVTGRLGEEERRSPGAGRLRGASFGSGVGTTAGGLAAGAVGAVIGTLVLPGPGTAIGAQIGSSIGSVVGALFGGVAGWRSAAREQEHADRAARRASLRTELEAVRAGQYAHLAHAVAELTRTLAAGVRAELDSRIARERESARDTLARLASARTATNEQATRRAAELGLERRPLVTVRAGVEELGGRLAALTGRTAG</sequence>
<accession>A0ABW6GFN1</accession>
<dbReference type="Gene3D" id="3.40.50.300">
    <property type="entry name" value="P-loop containing nucleotide triphosphate hydrolases"/>
    <property type="match status" value="1"/>
</dbReference>
<keyword evidence="4" id="KW-1185">Reference proteome</keyword>
<dbReference type="EMBL" id="JBHYPX010000007">
    <property type="protein sequence ID" value="MFE1351512.1"/>
    <property type="molecule type" value="Genomic_DNA"/>
</dbReference>
<evidence type="ECO:0000313" key="3">
    <source>
        <dbReference type="EMBL" id="MFE1351512.1"/>
    </source>
</evidence>
<dbReference type="Proteomes" id="UP001599542">
    <property type="component" value="Unassembled WGS sequence"/>
</dbReference>
<dbReference type="CDD" id="cd09912">
    <property type="entry name" value="DLP_2"/>
    <property type="match status" value="1"/>
</dbReference>